<proteinExistence type="predicted"/>
<accession>A0A915LAE2</accession>
<dbReference type="GO" id="GO:0043252">
    <property type="term" value="P:sodium-independent organic anion transport"/>
    <property type="evidence" value="ECO:0007669"/>
    <property type="project" value="TreeGrafter"/>
</dbReference>
<evidence type="ECO:0000313" key="4">
    <source>
        <dbReference type="WBParaSite" id="nRc.2.0.1.t46726-RA"/>
    </source>
</evidence>
<keyword evidence="3" id="KW-1185">Reference proteome</keyword>
<evidence type="ECO:0000313" key="3">
    <source>
        <dbReference type="Proteomes" id="UP000887565"/>
    </source>
</evidence>
<dbReference type="PANTHER" id="PTHR11388:SF151">
    <property type="entry name" value="SOLUTE CARRIER ORGANIC ANION TRANSPORTER FAMILY MEMBER"/>
    <property type="match status" value="1"/>
</dbReference>
<dbReference type="WBParaSite" id="nRc.2.0.1.t46726-RA">
    <property type="protein sequence ID" value="nRc.2.0.1.t46726-RA"/>
    <property type="gene ID" value="nRc.2.0.1.g46726"/>
</dbReference>
<reference evidence="4" key="1">
    <citation type="submission" date="2022-11" db="UniProtKB">
        <authorList>
            <consortium name="WormBaseParasite"/>
        </authorList>
    </citation>
    <scope>IDENTIFICATION</scope>
</reference>
<dbReference type="Proteomes" id="UP000887565">
    <property type="component" value="Unplaced"/>
</dbReference>
<feature type="transmembrane region" description="Helical" evidence="2">
    <location>
        <begin position="42"/>
        <end position="65"/>
    </location>
</feature>
<dbReference type="AlphaFoldDB" id="A0A915LAE2"/>
<evidence type="ECO:0000256" key="2">
    <source>
        <dbReference type="SAM" id="Phobius"/>
    </source>
</evidence>
<evidence type="ECO:0000256" key="1">
    <source>
        <dbReference type="SAM" id="MobiDB-lite"/>
    </source>
</evidence>
<dbReference type="GO" id="GO:0015347">
    <property type="term" value="F:sodium-independent organic anion transmembrane transporter activity"/>
    <property type="evidence" value="ECO:0007669"/>
    <property type="project" value="TreeGrafter"/>
</dbReference>
<dbReference type="InterPro" id="IPR004156">
    <property type="entry name" value="OATP"/>
</dbReference>
<keyword evidence="2" id="KW-1133">Transmembrane helix</keyword>
<sequence length="91" mass="9987">MIPAPMIFSKLMELACLVSRKKPCDDSVGFCYLYDNNRLASLFLTSAFIGHILACVFLVLALIFFKRSGREDAGYNDSVGGDENGSTNVKV</sequence>
<dbReference type="PANTHER" id="PTHR11388">
    <property type="entry name" value="ORGANIC ANION TRANSPORTER"/>
    <property type="match status" value="1"/>
</dbReference>
<feature type="region of interest" description="Disordered" evidence="1">
    <location>
        <begin position="71"/>
        <end position="91"/>
    </location>
</feature>
<name>A0A915LAE2_ROMCU</name>
<keyword evidence="2" id="KW-0812">Transmembrane</keyword>
<dbReference type="GO" id="GO:0016323">
    <property type="term" value="C:basolateral plasma membrane"/>
    <property type="evidence" value="ECO:0007669"/>
    <property type="project" value="TreeGrafter"/>
</dbReference>
<protein>
    <submittedName>
        <fullName evidence="4">Uncharacterized protein</fullName>
    </submittedName>
</protein>
<keyword evidence="2" id="KW-0472">Membrane</keyword>
<organism evidence="3 4">
    <name type="scientific">Romanomermis culicivorax</name>
    <name type="common">Nematode worm</name>
    <dbReference type="NCBI Taxonomy" id="13658"/>
    <lineage>
        <taxon>Eukaryota</taxon>
        <taxon>Metazoa</taxon>
        <taxon>Ecdysozoa</taxon>
        <taxon>Nematoda</taxon>
        <taxon>Enoplea</taxon>
        <taxon>Dorylaimia</taxon>
        <taxon>Mermithida</taxon>
        <taxon>Mermithoidea</taxon>
        <taxon>Mermithidae</taxon>
        <taxon>Romanomermis</taxon>
    </lineage>
</organism>